<dbReference type="PROSITE" id="PS50234">
    <property type="entry name" value="VWFA"/>
    <property type="match status" value="1"/>
</dbReference>
<organism evidence="5 7">
    <name type="scientific">Didymodactylos carnosus</name>
    <dbReference type="NCBI Taxonomy" id="1234261"/>
    <lineage>
        <taxon>Eukaryota</taxon>
        <taxon>Metazoa</taxon>
        <taxon>Spiralia</taxon>
        <taxon>Gnathifera</taxon>
        <taxon>Rotifera</taxon>
        <taxon>Eurotatoria</taxon>
        <taxon>Bdelloidea</taxon>
        <taxon>Philodinida</taxon>
        <taxon>Philodinidae</taxon>
        <taxon>Didymodactylos</taxon>
    </lineage>
</organism>
<dbReference type="Gene3D" id="3.40.50.410">
    <property type="entry name" value="von Willebrand factor, type A domain"/>
    <property type="match status" value="1"/>
</dbReference>
<dbReference type="EMBL" id="CAJOBC010051030">
    <property type="protein sequence ID" value="CAF4177873.1"/>
    <property type="molecule type" value="Genomic_DNA"/>
</dbReference>
<evidence type="ECO:0000256" key="1">
    <source>
        <dbReference type="RuleBase" id="RU362114"/>
    </source>
</evidence>
<keyword evidence="1" id="KW-0520">NAD</keyword>
<dbReference type="EC" id="2.4.2.-" evidence="1"/>
<name>A0A815FC82_9BILA</name>
<gene>
    <name evidence="5" type="ORF">GPM918_LOCUS29767</name>
    <name evidence="6" type="ORF">SRO942_LOCUS30359</name>
</gene>
<dbReference type="SUPFAM" id="SSF56399">
    <property type="entry name" value="ADP-ribosylation"/>
    <property type="match status" value="1"/>
</dbReference>
<evidence type="ECO:0000259" key="4">
    <source>
        <dbReference type="PROSITE" id="PS51468"/>
    </source>
</evidence>
<sequence length="824" mass="93844">MDQKNEQVIIHNIFDVTRQTETINFNSSIQNQRQLFHGSKYSNFLGILSRGLLLPKILDKEGGTRTDIGHLGYGLYFSDSISTSLKYTVKSNQNGKRLVCICNVALGNSPNYYSSSYDLIQPPDGYDSVHGVKMTSENHSIFNDNEYAIYNLDQQRLLYVVEVSWKPHDIVSAIPELLPIIRDQSRALTDQKSTIEVPELFEDEVIKIAEQDYGLILNSGERLPLKEFHIRAQLVDVTTEVTLYQLYHNTSSTPIEAKYVFPLDEQSTVCGFEAHINNKVVVGVVKEKEQAKKEYREAIQKGHGAYLMNQEQADVFSVSVGNLPPNCEVVIKITYVADLPIENGDIVFRIPSKVAEWQANEVINDKSNQTMLPSIGITESNQIKFSLKASIQMPYDIQKLFSPTHRIRRKITACHAMIKLIDNIFDKDFILTITLKTMNIPRMLVETDINSQSKACMLTFYPNFDYDESKSVTEIIFLIDVSNSMDGKPLKQAKQLTHTFLSNMISVDNILFNVIAFGSDNDECFPISYPITKDNLDKAKHFVLHSLDHRGNTDLFSVLRTYSLLPSNNTRNFVLLSDGHLNDIESILLLLKQSQMTHDRFFTCSISDTANKQILKQLVNGSSGGGQATVFDQNYRSKWKTKVLNILTNIRQPCVNGIMIDWHNEQIYENNNNRFIQAPSRIHSLFNGMRLTVYGFIDNCFKATLRANINGQELATTVFTNKMTETTGRVLHCLTARAIIDDWENGLLSMNEAVNEQLKFQYKQHIIDLSIKYSIVSPFTSFVAIEERSKDDTQMQQGIRLLDIMLEKNRELLPYIGWDGDNSQ</sequence>
<keyword evidence="1" id="KW-0328">Glycosyltransferase</keyword>
<dbReference type="SUPFAM" id="SSF53300">
    <property type="entry name" value="vWA-like"/>
    <property type="match status" value="1"/>
</dbReference>
<keyword evidence="1" id="KW-0808">Transferase</keyword>
<dbReference type="PROSITE" id="PS51468">
    <property type="entry name" value="VIT"/>
    <property type="match status" value="1"/>
</dbReference>
<evidence type="ECO:0000259" key="3">
    <source>
        <dbReference type="PROSITE" id="PS51059"/>
    </source>
</evidence>
<dbReference type="AlphaFoldDB" id="A0A815FC82"/>
<dbReference type="Pfam" id="PF13768">
    <property type="entry name" value="VWA_3"/>
    <property type="match status" value="1"/>
</dbReference>
<dbReference type="SMART" id="SM00327">
    <property type="entry name" value="VWA"/>
    <property type="match status" value="1"/>
</dbReference>
<evidence type="ECO:0000259" key="2">
    <source>
        <dbReference type="PROSITE" id="PS50234"/>
    </source>
</evidence>
<evidence type="ECO:0000313" key="5">
    <source>
        <dbReference type="EMBL" id="CAF1327236.1"/>
    </source>
</evidence>
<dbReference type="OrthoDB" id="1729737at2759"/>
<reference evidence="5" key="1">
    <citation type="submission" date="2021-02" db="EMBL/GenBank/DDBJ databases">
        <authorList>
            <person name="Nowell W R."/>
        </authorList>
    </citation>
    <scope>NUCLEOTIDE SEQUENCE</scope>
</reference>
<proteinExistence type="predicted"/>
<feature type="domain" description="PARP catalytic" evidence="3">
    <location>
        <begin position="1"/>
        <end position="172"/>
    </location>
</feature>
<dbReference type="Proteomes" id="UP000681722">
    <property type="component" value="Unassembled WGS sequence"/>
</dbReference>
<dbReference type="PANTHER" id="PTHR46530">
    <property type="entry name" value="PROTEIN MONO-ADP-RIBOSYLTRANSFERASE PARP4"/>
    <property type="match status" value="1"/>
</dbReference>
<dbReference type="Proteomes" id="UP000663829">
    <property type="component" value="Unassembled WGS sequence"/>
</dbReference>
<dbReference type="EMBL" id="CAJNOQ010013711">
    <property type="protein sequence ID" value="CAF1327236.1"/>
    <property type="molecule type" value="Genomic_DNA"/>
</dbReference>
<feature type="domain" description="VIT" evidence="4">
    <location>
        <begin position="209"/>
        <end position="337"/>
    </location>
</feature>
<dbReference type="GO" id="GO:0003950">
    <property type="term" value="F:NAD+ poly-ADP-ribosyltransferase activity"/>
    <property type="evidence" value="ECO:0007669"/>
    <property type="project" value="UniProtKB-UniRule"/>
</dbReference>
<feature type="non-terminal residue" evidence="5">
    <location>
        <position position="1"/>
    </location>
</feature>
<dbReference type="Pfam" id="PF08487">
    <property type="entry name" value="VIT"/>
    <property type="match status" value="1"/>
</dbReference>
<evidence type="ECO:0000313" key="6">
    <source>
        <dbReference type="EMBL" id="CAF4177873.1"/>
    </source>
</evidence>
<dbReference type="InterPro" id="IPR013694">
    <property type="entry name" value="VIT"/>
</dbReference>
<dbReference type="PANTHER" id="PTHR46530:SF1">
    <property type="entry name" value="PROTEIN MONO-ADP-RIBOSYLTRANSFERASE PARP4"/>
    <property type="match status" value="1"/>
</dbReference>
<dbReference type="GO" id="GO:0005737">
    <property type="term" value="C:cytoplasm"/>
    <property type="evidence" value="ECO:0007669"/>
    <property type="project" value="TreeGrafter"/>
</dbReference>
<dbReference type="InterPro" id="IPR012317">
    <property type="entry name" value="Poly(ADP-ribose)pol_cat_dom"/>
</dbReference>
<dbReference type="SMART" id="SM00609">
    <property type="entry name" value="VIT"/>
    <property type="match status" value="1"/>
</dbReference>
<dbReference type="Pfam" id="PF00644">
    <property type="entry name" value="PARP"/>
    <property type="match status" value="1"/>
</dbReference>
<accession>A0A815FC82</accession>
<keyword evidence="7" id="KW-1185">Reference proteome</keyword>
<dbReference type="InterPro" id="IPR031273">
    <property type="entry name" value="PARP4"/>
</dbReference>
<dbReference type="Gene3D" id="3.90.228.10">
    <property type="match status" value="1"/>
</dbReference>
<dbReference type="InterPro" id="IPR002035">
    <property type="entry name" value="VWF_A"/>
</dbReference>
<protein>
    <recommendedName>
        <fullName evidence="1">Poly [ADP-ribose] polymerase</fullName>
        <shortName evidence="1">PARP</shortName>
        <ecNumber evidence="1">2.4.2.-</ecNumber>
    </recommendedName>
</protein>
<feature type="domain" description="VWFA" evidence="2">
    <location>
        <begin position="474"/>
        <end position="650"/>
    </location>
</feature>
<dbReference type="PROSITE" id="PS51059">
    <property type="entry name" value="PARP_CATALYTIC"/>
    <property type="match status" value="1"/>
</dbReference>
<comment type="caution">
    <text evidence="5">The sequence shown here is derived from an EMBL/GenBank/DDBJ whole genome shotgun (WGS) entry which is preliminary data.</text>
</comment>
<evidence type="ECO:0000313" key="7">
    <source>
        <dbReference type="Proteomes" id="UP000663829"/>
    </source>
</evidence>
<dbReference type="InterPro" id="IPR036465">
    <property type="entry name" value="vWFA_dom_sf"/>
</dbReference>